<evidence type="ECO:0000256" key="2">
    <source>
        <dbReference type="ARBA" id="ARBA00022821"/>
    </source>
</evidence>
<dbReference type="STRING" id="2711.A0A067FNC4"/>
<dbReference type="GO" id="GO:0043531">
    <property type="term" value="F:ADP binding"/>
    <property type="evidence" value="ECO:0007669"/>
    <property type="project" value="InterPro"/>
</dbReference>
<protein>
    <submittedName>
        <fullName evidence="7">Uncharacterized protein</fullName>
    </submittedName>
</protein>
<dbReference type="Pfam" id="PF23598">
    <property type="entry name" value="LRR_14"/>
    <property type="match status" value="1"/>
</dbReference>
<dbReference type="Gene3D" id="3.40.50.300">
    <property type="entry name" value="P-loop containing nucleotide triphosphate hydrolases"/>
    <property type="match status" value="1"/>
</dbReference>
<proteinExistence type="predicted"/>
<dbReference type="PRINTS" id="PR00364">
    <property type="entry name" value="DISEASERSIST"/>
</dbReference>
<dbReference type="Gene3D" id="1.10.10.10">
    <property type="entry name" value="Winged helix-like DNA-binding domain superfamily/Winged helix DNA-binding domain"/>
    <property type="match status" value="1"/>
</dbReference>
<dbReference type="AlphaFoldDB" id="A0A067FNC4"/>
<keyword evidence="2" id="KW-0611">Plant defense</keyword>
<dbReference type="GO" id="GO:0051707">
    <property type="term" value="P:response to other organism"/>
    <property type="evidence" value="ECO:0007669"/>
    <property type="project" value="UniProtKB-ARBA"/>
</dbReference>
<dbReference type="SUPFAM" id="SSF52540">
    <property type="entry name" value="P-loop containing nucleoside triphosphate hydrolases"/>
    <property type="match status" value="1"/>
</dbReference>
<dbReference type="Pfam" id="PF00931">
    <property type="entry name" value="NB-ARC"/>
    <property type="match status" value="1"/>
</dbReference>
<organism evidence="7 8">
    <name type="scientific">Citrus sinensis</name>
    <name type="common">Sweet orange</name>
    <name type="synonym">Citrus aurantium var. sinensis</name>
    <dbReference type="NCBI Taxonomy" id="2711"/>
    <lineage>
        <taxon>Eukaryota</taxon>
        <taxon>Viridiplantae</taxon>
        <taxon>Streptophyta</taxon>
        <taxon>Embryophyta</taxon>
        <taxon>Tracheophyta</taxon>
        <taxon>Spermatophyta</taxon>
        <taxon>Magnoliopsida</taxon>
        <taxon>eudicotyledons</taxon>
        <taxon>Gunneridae</taxon>
        <taxon>Pentapetalae</taxon>
        <taxon>rosids</taxon>
        <taxon>malvids</taxon>
        <taxon>Sapindales</taxon>
        <taxon>Rutaceae</taxon>
        <taxon>Aurantioideae</taxon>
        <taxon>Citrus</taxon>
    </lineage>
</organism>
<name>A0A067FNC4_CITSI</name>
<dbReference type="InterPro" id="IPR044974">
    <property type="entry name" value="Disease_R_plants"/>
</dbReference>
<dbReference type="InterPro" id="IPR036388">
    <property type="entry name" value="WH-like_DNA-bd_sf"/>
</dbReference>
<dbReference type="SUPFAM" id="SSF52058">
    <property type="entry name" value="L domain-like"/>
    <property type="match status" value="1"/>
</dbReference>
<sequence length="1007" mass="114014">MDAESSVSLLIVKLKTLFPAADEGATISSWTQKRVLKAIESLQLLIKNKKPCLDSSAGGEAADDEARFMQAFYSAQDAINGLAIREEVCQMWRIDPVWVTILTVTTFPFSSFENLRLRSLFSFGMNKFKRELEIRGSSSSSSSSYEHQQQLVEVNDTGPSFSPYQGGYSTHRSQQQRWARISDYFCAEDETDVLGLERQVKELLHVLIPEHHGINDADVSTKKIVDGYEYARSSGEEITELPIPEQEGGGDALSNEEEESGRCQSSSTTTTTTQVIALIGKAGSGKTTLARIVYNRVYVKRHFTKRAWVHIPIMSMVEDRDVLADILKQIDESLLKVEATLSAEELMWRITQALDDSTFLIVMENAEHQKSQVWDSFLGKLCSFTQCGKIIITTSSTEDFVEPLGAAFSTLHVPGLGKNESWELFLKKARIAEDVLQSRSSELIKLKKQILNICDGLPLRVVLLAGLLSTKQPSYEEWSKVIERANGDNLVALCYQDLPAQVKPCILYMGLFPREYEIPVRRLIHLWCAEGFAPPDLDLIASEEDLAEMYLEELVTRHMIQVIRWRLDGSPKTCCMPGVLYDILRPKAEDIGFLYHHHHPQRLNSSAKSLPKFAVRRLAANLGSNSFPYSSLLSWRLHSYLVFDSRIRGTPAKQIGIILGKCISKRRLGMLKVLDLEGVYKPMLTNNNALGRLPFLEYLGLRSTFIDSLPDSTPILFCLATLDVSHTKVQRLPYAFWPSRHLYLNWIFLATNVFRHPQFVKWETSLQTLWGLCIKADEVQSLDYFRRLTSLRKLGLKCSSTTSTSLKKEIIGAVLQLSELHSLKLICETPSYLPLLEMAEHYKLQKLYLSGHLPPNSVIGDRSFPPNVVTLTLSQLRLEYDPMPILGRLRQLKILRLFGGSYTGEEMSCSSGEFPNLLVLKLWKLNRLRQWRIKEGAMPCLRQLEIRSCGYLVPPTGLKHVTSSLREFLLTNMPSTFGSVADIERVLGINVYVRMNQWSSSSQEDHY</sequence>
<evidence type="ECO:0000256" key="1">
    <source>
        <dbReference type="ARBA" id="ARBA00022737"/>
    </source>
</evidence>
<keyword evidence="1" id="KW-0677">Repeat</keyword>
<dbReference type="PANTHER" id="PTHR23155">
    <property type="entry name" value="DISEASE RESISTANCE PROTEIN RP"/>
    <property type="match status" value="1"/>
</dbReference>
<feature type="region of interest" description="Disordered" evidence="3">
    <location>
        <begin position="236"/>
        <end position="268"/>
    </location>
</feature>
<dbReference type="InterPro" id="IPR032675">
    <property type="entry name" value="LRR_dom_sf"/>
</dbReference>
<dbReference type="Gene3D" id="1.10.8.430">
    <property type="entry name" value="Helical domain of apoptotic protease-activating factors"/>
    <property type="match status" value="1"/>
</dbReference>
<dbReference type="PANTHER" id="PTHR23155:SF955">
    <property type="entry name" value="AAA+ ATPASE DOMAIN-CONTAINING PROTEIN"/>
    <property type="match status" value="1"/>
</dbReference>
<evidence type="ECO:0000259" key="6">
    <source>
        <dbReference type="Pfam" id="PF23598"/>
    </source>
</evidence>
<dbReference type="InterPro" id="IPR058922">
    <property type="entry name" value="WHD_DRP"/>
</dbReference>
<dbReference type="InterPro" id="IPR002182">
    <property type="entry name" value="NB-ARC"/>
</dbReference>
<evidence type="ECO:0000259" key="5">
    <source>
        <dbReference type="Pfam" id="PF23559"/>
    </source>
</evidence>
<keyword evidence="8" id="KW-1185">Reference proteome</keyword>
<accession>A0A067FNC4</accession>
<evidence type="ECO:0000313" key="7">
    <source>
        <dbReference type="EMBL" id="KDO64942.1"/>
    </source>
</evidence>
<evidence type="ECO:0000259" key="4">
    <source>
        <dbReference type="Pfam" id="PF00931"/>
    </source>
</evidence>
<dbReference type="eggNOG" id="KOG4658">
    <property type="taxonomic scope" value="Eukaryota"/>
</dbReference>
<dbReference type="Gene3D" id="3.80.10.10">
    <property type="entry name" value="Ribonuclease Inhibitor"/>
    <property type="match status" value="1"/>
</dbReference>
<dbReference type="SMR" id="A0A067FNC4"/>
<reference evidence="7 8" key="1">
    <citation type="submission" date="2014-04" db="EMBL/GenBank/DDBJ databases">
        <authorList>
            <consortium name="International Citrus Genome Consortium"/>
            <person name="Gmitter F."/>
            <person name="Chen C."/>
            <person name="Farmerie W."/>
            <person name="Harkins T."/>
            <person name="Desany B."/>
            <person name="Mohiuddin M."/>
            <person name="Kodira C."/>
            <person name="Borodovsky M."/>
            <person name="Lomsadze A."/>
            <person name="Burns P."/>
            <person name="Jenkins J."/>
            <person name="Prochnik S."/>
            <person name="Shu S."/>
            <person name="Chapman J."/>
            <person name="Pitluck S."/>
            <person name="Schmutz J."/>
            <person name="Rokhsar D."/>
        </authorList>
    </citation>
    <scope>NUCLEOTIDE SEQUENCE</scope>
</reference>
<dbReference type="PaxDb" id="2711-XP_006465876.1"/>
<feature type="domain" description="Disease resistance R13L4/SHOC-2-like LRR" evidence="6">
    <location>
        <begin position="667"/>
        <end position="947"/>
    </location>
</feature>
<feature type="domain" description="NB-ARC" evidence="4">
    <location>
        <begin position="272"/>
        <end position="429"/>
    </location>
</feature>
<dbReference type="GO" id="GO:0006952">
    <property type="term" value="P:defense response"/>
    <property type="evidence" value="ECO:0007669"/>
    <property type="project" value="UniProtKB-KW"/>
</dbReference>
<evidence type="ECO:0000256" key="3">
    <source>
        <dbReference type="SAM" id="MobiDB-lite"/>
    </source>
</evidence>
<dbReference type="InterPro" id="IPR027417">
    <property type="entry name" value="P-loop_NTPase"/>
</dbReference>
<dbReference type="Proteomes" id="UP000027120">
    <property type="component" value="Unassembled WGS sequence"/>
</dbReference>
<dbReference type="InterPro" id="IPR055414">
    <property type="entry name" value="LRR_R13L4/SHOC2-like"/>
</dbReference>
<feature type="domain" description="Disease resistance protein winged helix" evidence="5">
    <location>
        <begin position="511"/>
        <end position="583"/>
    </location>
</feature>
<dbReference type="EMBL" id="KK784904">
    <property type="protein sequence ID" value="KDO64942.1"/>
    <property type="molecule type" value="Genomic_DNA"/>
</dbReference>
<dbReference type="Pfam" id="PF23559">
    <property type="entry name" value="WHD_DRP"/>
    <property type="match status" value="1"/>
</dbReference>
<gene>
    <name evidence="7" type="ORF">CISIN_1g001843mg</name>
</gene>
<evidence type="ECO:0000313" key="8">
    <source>
        <dbReference type="Proteomes" id="UP000027120"/>
    </source>
</evidence>
<dbReference type="InterPro" id="IPR042197">
    <property type="entry name" value="Apaf_helical"/>
</dbReference>